<dbReference type="EMBL" id="SIRE01000002">
    <property type="protein sequence ID" value="TBL81831.1"/>
    <property type="molecule type" value="Genomic_DNA"/>
</dbReference>
<feature type="binding site" evidence="4">
    <location>
        <position position="10"/>
    </location>
    <ligand>
        <name>Mg(2+)</name>
        <dbReference type="ChEBI" id="CHEBI:18420"/>
    </ligand>
</feature>
<dbReference type="AlphaFoldDB" id="A0A4Q9E2G2"/>
<evidence type="ECO:0000313" key="5">
    <source>
        <dbReference type="EMBL" id="TBL81831.1"/>
    </source>
</evidence>
<gene>
    <name evidence="5" type="ORF">EYB31_02250</name>
</gene>
<proteinExistence type="inferred from homology"/>
<dbReference type="InterPro" id="IPR023214">
    <property type="entry name" value="HAD_sf"/>
</dbReference>
<sequence length="268" mass="28313">MTYGFLLDLDGTLYNGHHPIPHAAGFIEWLQHKEYPYLLVTNNSSRTPHEVTRHLLGLGIRVPESAVFTSSQAAALHLGAADSSGKRRVYAIGEAGLMTALAEAGFELTETDPDYVVQGIDREFTYTKLAAAVKHIRAGAPHILTNPDLLLPWNGELTPGAGSIAASIQASSQAEPVVIGKPSPVIMNLAIARLGLPAERIWAVGDNMLTDIRGGAAAGCRTALVLTGLATKENAAAQIAAAGVQPDVICDDLAAFRELLEQLPANNV</sequence>
<organism evidence="5 6">
    <name type="scientific">Paenibacillus thalictri</name>
    <dbReference type="NCBI Taxonomy" id="2527873"/>
    <lineage>
        <taxon>Bacteria</taxon>
        <taxon>Bacillati</taxon>
        <taxon>Bacillota</taxon>
        <taxon>Bacilli</taxon>
        <taxon>Bacillales</taxon>
        <taxon>Paenibacillaceae</taxon>
        <taxon>Paenibacillus</taxon>
    </lineage>
</organism>
<dbReference type="InterPro" id="IPR036412">
    <property type="entry name" value="HAD-like_sf"/>
</dbReference>
<feature type="active site" description="Nucleophile" evidence="2">
    <location>
        <position position="8"/>
    </location>
</feature>
<dbReference type="Gene3D" id="3.40.50.1000">
    <property type="entry name" value="HAD superfamily/HAD-like"/>
    <property type="match status" value="2"/>
</dbReference>
<keyword evidence="5" id="KW-0378">Hydrolase</keyword>
<dbReference type="NCBIfam" id="TIGR01460">
    <property type="entry name" value="HAD-SF-IIA"/>
    <property type="match status" value="1"/>
</dbReference>
<keyword evidence="1 4" id="KW-0479">Metal-binding</keyword>
<evidence type="ECO:0000313" key="6">
    <source>
        <dbReference type="Proteomes" id="UP000293142"/>
    </source>
</evidence>
<dbReference type="PANTHER" id="PTHR19288">
    <property type="entry name" value="4-NITROPHENYLPHOSPHATASE-RELATED"/>
    <property type="match status" value="1"/>
</dbReference>
<dbReference type="GO" id="GO:0046872">
    <property type="term" value="F:metal ion binding"/>
    <property type="evidence" value="ECO:0007669"/>
    <property type="project" value="UniProtKB-KW"/>
</dbReference>
<feature type="binding site" evidence="4">
    <location>
        <position position="206"/>
    </location>
    <ligand>
        <name>Mg(2+)</name>
        <dbReference type="ChEBI" id="CHEBI:18420"/>
    </ligand>
</feature>
<dbReference type="Pfam" id="PF13344">
    <property type="entry name" value="Hydrolase_6"/>
    <property type="match status" value="1"/>
</dbReference>
<name>A0A4Q9E2G2_9BACL</name>
<feature type="binding site" evidence="3">
    <location>
        <position position="181"/>
    </location>
    <ligand>
        <name>substrate</name>
    </ligand>
</feature>
<evidence type="ECO:0000256" key="3">
    <source>
        <dbReference type="PIRSR" id="PIRSR000915-2"/>
    </source>
</evidence>
<dbReference type="InterPro" id="IPR006357">
    <property type="entry name" value="HAD-SF_hydro_IIA"/>
</dbReference>
<dbReference type="RefSeq" id="WP_131011616.1">
    <property type="nucleotide sequence ID" value="NZ_SIRE01000002.1"/>
</dbReference>
<comment type="caution">
    <text evidence="5">The sequence shown here is derived from an EMBL/GenBank/DDBJ whole genome shotgun (WGS) entry which is preliminary data.</text>
</comment>
<evidence type="ECO:0000256" key="2">
    <source>
        <dbReference type="PIRSR" id="PIRSR000915-1"/>
    </source>
</evidence>
<dbReference type="GO" id="GO:0016791">
    <property type="term" value="F:phosphatase activity"/>
    <property type="evidence" value="ECO:0007669"/>
    <property type="project" value="TreeGrafter"/>
</dbReference>
<dbReference type="PIRSF" id="PIRSF000915">
    <property type="entry name" value="PGP-type_phosphatase"/>
    <property type="match status" value="1"/>
</dbReference>
<dbReference type="GO" id="GO:0005737">
    <property type="term" value="C:cytoplasm"/>
    <property type="evidence" value="ECO:0007669"/>
    <property type="project" value="TreeGrafter"/>
</dbReference>
<keyword evidence="1 4" id="KW-0460">Magnesium</keyword>
<evidence type="ECO:0000256" key="4">
    <source>
        <dbReference type="PIRSR" id="PIRSR000915-3"/>
    </source>
</evidence>
<dbReference type="EC" id="3.1.3.-" evidence="1"/>
<dbReference type="Proteomes" id="UP000293142">
    <property type="component" value="Unassembled WGS sequence"/>
</dbReference>
<feature type="active site" description="Proton donor" evidence="2">
    <location>
        <position position="10"/>
    </location>
</feature>
<comment type="similarity">
    <text evidence="1">Belongs to the HAD-like hydrolase superfamily. NagD family.</text>
</comment>
<keyword evidence="6" id="KW-1185">Reference proteome</keyword>
<accession>A0A4Q9E2G2</accession>
<protein>
    <recommendedName>
        <fullName evidence="1">Acid sugar phosphatase</fullName>
        <ecNumber evidence="1">3.1.3.-</ecNumber>
    </recommendedName>
</protein>
<dbReference type="Pfam" id="PF13242">
    <property type="entry name" value="Hydrolase_like"/>
    <property type="match status" value="1"/>
</dbReference>
<evidence type="ECO:0000256" key="1">
    <source>
        <dbReference type="PIRNR" id="PIRNR000915"/>
    </source>
</evidence>
<reference evidence="5 6" key="1">
    <citation type="submission" date="2019-02" db="EMBL/GenBank/DDBJ databases">
        <title>Paenibacillus sp. nov., isolated from surface-sterilized tissue of Thalictrum simplex L.</title>
        <authorList>
            <person name="Tuo L."/>
        </authorList>
    </citation>
    <scope>NUCLEOTIDE SEQUENCE [LARGE SCALE GENOMIC DNA]</scope>
    <source>
        <strain evidence="5 6">N2SHLJ1</strain>
    </source>
</reference>
<feature type="binding site" evidence="4">
    <location>
        <position position="8"/>
    </location>
    <ligand>
        <name>Mg(2+)</name>
        <dbReference type="ChEBI" id="CHEBI:18420"/>
    </ligand>
</feature>
<dbReference type="OrthoDB" id="9810449at2"/>
<dbReference type="SUPFAM" id="SSF56784">
    <property type="entry name" value="HAD-like"/>
    <property type="match status" value="1"/>
</dbReference>
<dbReference type="PANTHER" id="PTHR19288:SF46">
    <property type="entry name" value="HALOACID DEHALOGENASE-LIKE HYDROLASE DOMAIN-CONTAINING PROTEIN 2"/>
    <property type="match status" value="1"/>
</dbReference>
<comment type="function">
    <text evidence="1">Catalyzes the dephosphorylation of 2-6 carbon acid sugars in vitro.</text>
</comment>
<comment type="cofactor">
    <cofactor evidence="4">
        <name>Mg(2+)</name>
        <dbReference type="ChEBI" id="CHEBI:18420"/>
    </cofactor>
    <text evidence="4">Divalent metal ions. Mg(2+) is the most effective.</text>
</comment>